<dbReference type="SMART" id="SM00419">
    <property type="entry name" value="HTH_CRP"/>
    <property type="match status" value="1"/>
</dbReference>
<sequence>MRDGRRHFFEASSRCRSLSECVHPAARHSMAVEGKFGKGTPCQACPLRPLAVFRPFTPEELAFVSDFKIGEQTVESGGTILAEGETSAHLFTVLSGWGFRYKMLDDGRRQILNYVMPGDMVGLQGSLMGEMQHSIEALSPVTLCVFKRSRLGQLYRRYPDLAYDLTWIAAREERILDENLLSIGRRSALERAAYLLAFLYQRAEILDVFRGGRIAIPITQQHLADTLGLSIVHTNKTLRKLAALNLIRWAEKGCHVLNIDGLLELAGWEGFREPKRPLI</sequence>
<dbReference type="HOGENOM" id="CLU_075053_0_0_5"/>
<protein>
    <submittedName>
        <fullName evidence="6">Transcriptional regulator, Crp/Fnr family</fullName>
    </submittedName>
</protein>
<dbReference type="AlphaFoldDB" id="C3MGZ4"/>
<feature type="domain" description="Cyclic nucleotide-binding" evidence="4">
    <location>
        <begin position="52"/>
        <end position="122"/>
    </location>
</feature>
<dbReference type="GO" id="GO:0003677">
    <property type="term" value="F:DNA binding"/>
    <property type="evidence" value="ECO:0007669"/>
    <property type="project" value="UniProtKB-KW"/>
</dbReference>
<dbReference type="InterPro" id="IPR050397">
    <property type="entry name" value="Env_Response_Regulators"/>
</dbReference>
<keyword evidence="3" id="KW-0804">Transcription</keyword>
<dbReference type="SUPFAM" id="SSF46785">
    <property type="entry name" value="Winged helix' DNA-binding domain"/>
    <property type="match status" value="1"/>
</dbReference>
<dbReference type="eggNOG" id="COG0664">
    <property type="taxonomic scope" value="Bacteria"/>
</dbReference>
<keyword evidence="7" id="KW-1185">Reference proteome</keyword>
<dbReference type="PROSITE" id="PS50042">
    <property type="entry name" value="CNMP_BINDING_3"/>
    <property type="match status" value="1"/>
</dbReference>
<evidence type="ECO:0000256" key="2">
    <source>
        <dbReference type="ARBA" id="ARBA00023125"/>
    </source>
</evidence>
<gene>
    <name evidence="6" type="ordered locus">NGR_c25230</name>
</gene>
<keyword evidence="1" id="KW-0805">Transcription regulation</keyword>
<dbReference type="Gene3D" id="1.10.10.10">
    <property type="entry name" value="Winged helix-like DNA-binding domain superfamily/Winged helix DNA-binding domain"/>
    <property type="match status" value="1"/>
</dbReference>
<dbReference type="PANTHER" id="PTHR24567:SF26">
    <property type="entry name" value="REGULATORY PROTEIN YEIL"/>
    <property type="match status" value="1"/>
</dbReference>
<dbReference type="PATRIC" id="fig|394.7.peg.5344"/>
<dbReference type="InterPro" id="IPR036390">
    <property type="entry name" value="WH_DNA-bd_sf"/>
</dbReference>
<dbReference type="GO" id="GO:0003700">
    <property type="term" value="F:DNA-binding transcription factor activity"/>
    <property type="evidence" value="ECO:0007669"/>
    <property type="project" value="TreeGrafter"/>
</dbReference>
<dbReference type="InterPro" id="IPR036388">
    <property type="entry name" value="WH-like_DNA-bd_sf"/>
</dbReference>
<keyword evidence="2" id="KW-0238">DNA-binding</keyword>
<evidence type="ECO:0000259" key="4">
    <source>
        <dbReference type="PROSITE" id="PS50042"/>
    </source>
</evidence>
<dbReference type="InterPro" id="IPR014710">
    <property type="entry name" value="RmlC-like_jellyroll"/>
</dbReference>
<proteinExistence type="predicted"/>
<dbReference type="PROSITE" id="PS51063">
    <property type="entry name" value="HTH_CRP_2"/>
    <property type="match status" value="1"/>
</dbReference>
<dbReference type="Proteomes" id="UP000001054">
    <property type="component" value="Chromosome"/>
</dbReference>
<organism evidence="6 7">
    <name type="scientific">Sinorhizobium fredii (strain NBRC 101917 / NGR234)</name>
    <dbReference type="NCBI Taxonomy" id="394"/>
    <lineage>
        <taxon>Bacteria</taxon>
        <taxon>Pseudomonadati</taxon>
        <taxon>Pseudomonadota</taxon>
        <taxon>Alphaproteobacteria</taxon>
        <taxon>Hyphomicrobiales</taxon>
        <taxon>Rhizobiaceae</taxon>
        <taxon>Sinorhizobium/Ensifer group</taxon>
        <taxon>Sinorhizobium</taxon>
    </lineage>
</organism>
<dbReference type="GO" id="GO:0005829">
    <property type="term" value="C:cytosol"/>
    <property type="evidence" value="ECO:0007669"/>
    <property type="project" value="TreeGrafter"/>
</dbReference>
<evidence type="ECO:0000313" key="6">
    <source>
        <dbReference type="EMBL" id="ACP26280.1"/>
    </source>
</evidence>
<dbReference type="Pfam" id="PF13545">
    <property type="entry name" value="HTH_Crp_2"/>
    <property type="match status" value="1"/>
</dbReference>
<evidence type="ECO:0000256" key="1">
    <source>
        <dbReference type="ARBA" id="ARBA00023015"/>
    </source>
</evidence>
<evidence type="ECO:0000313" key="7">
    <source>
        <dbReference type="Proteomes" id="UP000001054"/>
    </source>
</evidence>
<accession>C3MGZ4</accession>
<dbReference type="Gene3D" id="2.60.120.10">
    <property type="entry name" value="Jelly Rolls"/>
    <property type="match status" value="1"/>
</dbReference>
<dbReference type="InterPro" id="IPR000595">
    <property type="entry name" value="cNMP-bd_dom"/>
</dbReference>
<feature type="domain" description="HTH crp-type" evidence="5">
    <location>
        <begin position="186"/>
        <end position="260"/>
    </location>
</feature>
<reference evidence="6 7" key="1">
    <citation type="journal article" date="2009" name="Appl. Environ. Microbiol.">
        <title>Rhizobium sp. strain NGR234 possesses a remarkable number of secretion systems.</title>
        <authorList>
            <person name="Schmeisser C."/>
            <person name="Liesegang H."/>
            <person name="Krysciak D."/>
            <person name="Bakkou N."/>
            <person name="Le Quere A."/>
            <person name="Wollherr A."/>
            <person name="Heinemeyer I."/>
            <person name="Morgenstern B."/>
            <person name="Pommerening-Roeser A."/>
            <person name="Flores M."/>
            <person name="Palacios R."/>
            <person name="Brenner S."/>
            <person name="Gottschalk G."/>
            <person name="Schmitz R.A."/>
            <person name="Broughton W.J."/>
            <person name="Perret X."/>
            <person name="Strittmatter A.W."/>
            <person name="Streit W.R."/>
        </authorList>
    </citation>
    <scope>NUCLEOTIDE SEQUENCE [LARGE SCALE GENOMIC DNA]</scope>
    <source>
        <strain evidence="7">NBRC 101917 / NGR234</strain>
    </source>
</reference>
<dbReference type="EMBL" id="CP001389">
    <property type="protein sequence ID" value="ACP26280.1"/>
    <property type="molecule type" value="Genomic_DNA"/>
</dbReference>
<dbReference type="PANTHER" id="PTHR24567">
    <property type="entry name" value="CRP FAMILY TRANSCRIPTIONAL REGULATORY PROTEIN"/>
    <property type="match status" value="1"/>
</dbReference>
<dbReference type="InterPro" id="IPR018490">
    <property type="entry name" value="cNMP-bd_dom_sf"/>
</dbReference>
<dbReference type="SUPFAM" id="SSF51206">
    <property type="entry name" value="cAMP-binding domain-like"/>
    <property type="match status" value="1"/>
</dbReference>
<dbReference type="InterPro" id="IPR012318">
    <property type="entry name" value="HTH_CRP"/>
</dbReference>
<dbReference type="KEGG" id="rhi:NGR_c25230"/>
<evidence type="ECO:0000256" key="3">
    <source>
        <dbReference type="ARBA" id="ARBA00023163"/>
    </source>
</evidence>
<dbReference type="OrthoDB" id="7584044at2"/>
<evidence type="ECO:0000259" key="5">
    <source>
        <dbReference type="PROSITE" id="PS51063"/>
    </source>
</evidence>
<dbReference type="STRING" id="394.NGR_c25230"/>
<name>C3MGZ4_SINFN</name>
<dbReference type="CDD" id="cd00038">
    <property type="entry name" value="CAP_ED"/>
    <property type="match status" value="1"/>
</dbReference>
<dbReference type="Pfam" id="PF00027">
    <property type="entry name" value="cNMP_binding"/>
    <property type="match status" value="1"/>
</dbReference>